<name>A0A0B7B8P3_9EUPU</name>
<reference evidence="1" key="1">
    <citation type="submission" date="2014-12" db="EMBL/GenBank/DDBJ databases">
        <title>Insight into the proteome of Arion vulgaris.</title>
        <authorList>
            <person name="Aradska J."/>
            <person name="Bulat T."/>
            <person name="Smidak R."/>
            <person name="Sarate P."/>
            <person name="Gangsoo J."/>
            <person name="Sialana F."/>
            <person name="Bilban M."/>
            <person name="Lubec G."/>
        </authorList>
    </citation>
    <scope>NUCLEOTIDE SEQUENCE</scope>
    <source>
        <tissue evidence="1">Skin</tissue>
    </source>
</reference>
<proteinExistence type="predicted"/>
<sequence length="61" mass="7166">MIKLINQKTVVLCDRTNYKMCDAITRKYSSQNKQNSYTAKQENPTLEYCLSSIKHITWIAH</sequence>
<protein>
    <submittedName>
        <fullName evidence="1">Uncharacterized protein</fullName>
    </submittedName>
</protein>
<dbReference type="EMBL" id="HACG01042513">
    <property type="protein sequence ID" value="CEK89378.1"/>
    <property type="molecule type" value="Transcribed_RNA"/>
</dbReference>
<evidence type="ECO:0000313" key="1">
    <source>
        <dbReference type="EMBL" id="CEK89378.1"/>
    </source>
</evidence>
<gene>
    <name evidence="1" type="primary">ORF170656</name>
</gene>
<accession>A0A0B7B8P3</accession>
<organism evidence="1">
    <name type="scientific">Arion vulgaris</name>
    <dbReference type="NCBI Taxonomy" id="1028688"/>
    <lineage>
        <taxon>Eukaryota</taxon>
        <taxon>Metazoa</taxon>
        <taxon>Spiralia</taxon>
        <taxon>Lophotrochozoa</taxon>
        <taxon>Mollusca</taxon>
        <taxon>Gastropoda</taxon>
        <taxon>Heterobranchia</taxon>
        <taxon>Euthyneura</taxon>
        <taxon>Panpulmonata</taxon>
        <taxon>Eupulmonata</taxon>
        <taxon>Stylommatophora</taxon>
        <taxon>Helicina</taxon>
        <taxon>Arionoidea</taxon>
        <taxon>Arionidae</taxon>
        <taxon>Arion</taxon>
    </lineage>
</organism>
<dbReference type="AlphaFoldDB" id="A0A0B7B8P3"/>